<accession>Q9DWG1</accession>
<sequence>MPDRRGLGGLALASGPRLADLLLERQIGTHPRVQSPTPHPGPRLPAAFPTASEEKLTTPCGFRKVFISRGSEGDEKKKSQTRFVRRSAHLPLPRAGARQRVSKTGIGSASPSRTIRRSGRSAPG</sequence>
<dbReference type="KEGG" id="vg:940431"/>
<reference evidence="2 3" key="4">
    <citation type="journal article" date="1998" name="J. Virol.">
        <title>The R33 G protein-coupled receptor gene of rat cytomegalovirus plays an essential role in the pathogenesis of viral infection.</title>
        <authorList>
            <person name="Beisser P.S."/>
            <person name="Vink C."/>
            <person name="Van Dam J.G."/>
            <person name="Grauls G."/>
            <person name="Vanherle S.J."/>
            <person name="Bruggeman C.A."/>
        </authorList>
    </citation>
    <scope>NUCLEOTIDE SEQUENCE [LARGE SCALE GENOMIC DNA]</scope>
    <source>
        <strain evidence="2 3">Maastricht</strain>
    </source>
</reference>
<organismHost>
    <name type="scientific">Rattus</name>
    <name type="common">rats</name>
    <dbReference type="NCBI Taxonomy" id="10114"/>
</organismHost>
<evidence type="ECO:0000313" key="2">
    <source>
        <dbReference type="EMBL" id="AAF99128.1"/>
    </source>
</evidence>
<reference evidence="2 3" key="1">
    <citation type="journal article" date="1996" name="J. Gen. Virol.">
        <title>Cloning and sequence analysis of the genes encoding DNA polymerase, glycoprotein B, ICP18.5 and major DNA-binding protein of rat cytomegalovirus.</title>
        <authorList>
            <person name="Beuken E."/>
            <person name="Slobbe R."/>
            <person name="Bruggeman C.A."/>
            <person name="Vink C."/>
        </authorList>
    </citation>
    <scope>NUCLEOTIDE SEQUENCE [LARGE SCALE GENOMIC DNA]</scope>
    <source>
        <strain evidence="2 3">Maastricht</strain>
    </source>
</reference>
<feature type="region of interest" description="Disordered" evidence="1">
    <location>
        <begin position="27"/>
        <end position="55"/>
    </location>
</feature>
<keyword evidence="3" id="KW-1185">Reference proteome</keyword>
<protein>
    <submittedName>
        <fullName evidence="2">Pr27.1</fullName>
    </submittedName>
</protein>
<dbReference type="Proteomes" id="UP000008288">
    <property type="component" value="Segment"/>
</dbReference>
<reference evidence="2 3" key="6">
    <citation type="journal article" date="1999" name="J. Gen. Virol.">
        <title>The rat cytomegalovirus R32 gene encodes a virion-associated protein that elicits a strong humoral immune response in infected rats.</title>
        <authorList>
            <person name="Beuken E."/>
            <person name="Grauls G."/>
            <person name="Bruggeman C.A."/>
            <person name="Vink C."/>
        </authorList>
    </citation>
    <scope>NUCLEOTIDE SEQUENCE [LARGE SCALE GENOMIC DNA]</scope>
    <source>
        <strain evidence="2 3">Maastricht</strain>
    </source>
</reference>
<feature type="region of interest" description="Disordered" evidence="1">
    <location>
        <begin position="68"/>
        <end position="124"/>
    </location>
</feature>
<dbReference type="RefSeq" id="NP_064133.1">
    <property type="nucleotide sequence ID" value="NC_002512.2"/>
</dbReference>
<name>Q9DWG1_RCMVM</name>
<organism evidence="2 3">
    <name type="scientific">Rat cytomegalovirus (strain Maastricht)</name>
    <dbReference type="NCBI Taxonomy" id="79700"/>
    <lineage>
        <taxon>Viruses</taxon>
        <taxon>Duplodnaviria</taxon>
        <taxon>Heunggongvirae</taxon>
        <taxon>Peploviricota</taxon>
        <taxon>Herviviricetes</taxon>
        <taxon>Herpesvirales</taxon>
        <taxon>Orthoherpesviridae</taxon>
        <taxon>Betaherpesvirinae</taxon>
        <taxon>Muromegalovirus</taxon>
        <taxon>Muromegalovirus muridbeta2</taxon>
        <taxon>Murid betaherpesvirus 2</taxon>
    </lineage>
</organism>
<dbReference type="EMBL" id="AF232689">
    <property type="protein sequence ID" value="AAF99128.1"/>
    <property type="molecule type" value="Genomic_DNA"/>
</dbReference>
<feature type="compositionally biased region" description="Basic residues" evidence="1">
    <location>
        <begin position="79"/>
        <end position="88"/>
    </location>
</feature>
<gene>
    <name evidence="2" type="primary">r27.1</name>
</gene>
<proteinExistence type="predicted"/>
<reference evidence="2 3" key="3">
    <citation type="journal article" date="1997" name="J. Gen. Virol.">
        <title>Cloning and functional characterization of the origin of lytic-phase DNA replication of rat cytomegalovirus.</title>
        <authorList>
            <person name="Vink C."/>
            <person name="Beuken E."/>
            <person name="Bruggeman C.A."/>
        </authorList>
    </citation>
    <scope>NUCLEOTIDE SEQUENCE [LARGE SCALE GENOMIC DNA]</scope>
    <source>
        <strain evidence="2 3">Maastricht</strain>
    </source>
</reference>
<reference evidence="2 3" key="8">
    <citation type="journal article" date="2000" name="J. Virol.">
        <title>The r144 major histocompatibility complex class I-like gene of rat cytomegalovirus is dispensable for both acute and long-term infection in the immunocompromised host.</title>
        <authorList>
            <person name="Beisser P.S."/>
            <person name="Kloover J.S."/>
            <person name="Grauls G.E."/>
            <person name="Blok M.J."/>
            <person name="Bruggeman C.A."/>
            <person name="Vink C."/>
        </authorList>
    </citation>
    <scope>NUCLEOTIDE SEQUENCE [LARGE SCALE GENOMIC DNA]</scope>
    <source>
        <strain evidence="2 3">Maastricht</strain>
    </source>
</reference>
<reference evidence="2 3" key="9">
    <citation type="journal article" date="2000" name="J. Virol.">
        <title>Complete DNA sequence of the rat cytomegalovirus genome.</title>
        <authorList>
            <person name="Vink C."/>
            <person name="Beuken E."/>
            <person name="Bruggeman C.A."/>
        </authorList>
    </citation>
    <scope>NUCLEOTIDE SEQUENCE [LARGE SCALE GENOMIC DNA]</scope>
    <source>
        <strain evidence="2 3">Maastricht</strain>
    </source>
</reference>
<reference evidence="2 3" key="2">
    <citation type="journal article" date="1996" name="J. Virol.">
        <title>Structure of the rat cytomegalovirus genome termini.</title>
        <authorList>
            <person name="Vink C."/>
            <person name="Beuken E."/>
            <person name="Bruggeman C.A."/>
        </authorList>
    </citation>
    <scope>NUCLEOTIDE SEQUENCE [LARGE SCALE GENOMIC DNA]</scope>
    <source>
        <strain evidence="2 3">Maastricht</strain>
    </source>
</reference>
<feature type="compositionally biased region" description="Basic residues" evidence="1">
    <location>
        <begin position="114"/>
        <end position="124"/>
    </location>
</feature>
<reference evidence="2 3" key="5">
    <citation type="journal article" date="1998" name="Virology">
        <title>The Maastricht strain and England strain of rat cytomegalovirus represent different betaherpesvirus species rather than strains.</title>
        <authorList>
            <person name="Beisser P.S."/>
            <person name="Kaptein S.J."/>
            <person name="Beuken E."/>
            <person name="Bruggeman C.A."/>
            <person name="Vink C."/>
        </authorList>
    </citation>
    <scope>NUCLEOTIDE SEQUENCE [LARGE SCALE GENOMIC DNA]</scope>
    <source>
        <strain evidence="2 3">Maastricht</strain>
    </source>
</reference>
<evidence type="ECO:0000256" key="1">
    <source>
        <dbReference type="SAM" id="MobiDB-lite"/>
    </source>
</evidence>
<dbReference type="GeneID" id="940431"/>
<reference evidence="2 3" key="10">
    <citation type="journal article" date="2000" name="Virus Res.">
        <title>Rat cytomegalovirus R89 is a highly conserved gene which expresses a spliced transcript.</title>
        <authorList>
            <person name="Gruijthuijsen Y.K."/>
            <person name="Beuken E."/>
            <person name="Bruggeman C.A."/>
            <person name="Vink C."/>
        </authorList>
    </citation>
    <scope>NUCLEOTIDE SEQUENCE [LARGE SCALE GENOMIC DNA]</scope>
    <source>
        <strain evidence="2 3">Maastricht</strain>
    </source>
</reference>
<reference evidence="2 3" key="7">
    <citation type="journal article" date="1999" name="J. Virol.">
        <title>Deletion of the R78 G protein-coupled receptor gene from rat cytomegalovirus results in an attenuated, syncytium-inducing mutant strain.</title>
        <authorList>
            <person name="Beisser P.S."/>
            <person name="Grauls G."/>
            <person name="Bruggeman C.A."/>
            <person name="Vink C."/>
        </authorList>
    </citation>
    <scope>NUCLEOTIDE SEQUENCE [LARGE SCALE GENOMIC DNA]</scope>
    <source>
        <strain evidence="2 3">Maastricht</strain>
    </source>
</reference>
<evidence type="ECO:0000313" key="3">
    <source>
        <dbReference type="Proteomes" id="UP000008288"/>
    </source>
</evidence>